<comment type="caution">
    <text evidence="3">The sequence shown here is derived from an EMBL/GenBank/DDBJ whole genome shotgun (WGS) entry which is preliminary data.</text>
</comment>
<evidence type="ECO:0000259" key="2">
    <source>
        <dbReference type="Pfam" id="PF14258"/>
    </source>
</evidence>
<feature type="transmembrane region" description="Helical" evidence="1">
    <location>
        <begin position="269"/>
        <end position="287"/>
    </location>
</feature>
<keyword evidence="1" id="KW-0472">Membrane</keyword>
<gene>
    <name evidence="3" type="ORF">ATO12_15250</name>
</gene>
<dbReference type="Proteomes" id="UP000023541">
    <property type="component" value="Unassembled WGS sequence"/>
</dbReference>
<keyword evidence="4" id="KW-1185">Reference proteome</keyword>
<dbReference type="AlphaFoldDB" id="A0A023BW72"/>
<evidence type="ECO:0000313" key="4">
    <source>
        <dbReference type="Proteomes" id="UP000023541"/>
    </source>
</evidence>
<dbReference type="eggNOG" id="ENOG502Z8TX">
    <property type="taxonomic scope" value="Bacteria"/>
</dbReference>
<dbReference type="RefSeq" id="WP_034241805.1">
    <property type="nucleotide sequence ID" value="NZ_AQRA01000004.1"/>
</dbReference>
<keyword evidence="1" id="KW-0812">Transmembrane</keyword>
<name>A0A023BW72_9FLAO</name>
<reference evidence="3 4" key="1">
    <citation type="submission" date="2014-04" db="EMBL/GenBank/DDBJ databases">
        <title>Aquimarina sp. 22II-S11-z7 Genome Sequencing.</title>
        <authorList>
            <person name="Lai Q."/>
        </authorList>
    </citation>
    <scope>NUCLEOTIDE SEQUENCE [LARGE SCALE GENOMIC DNA]</scope>
    <source>
        <strain evidence="3 4">22II-S11-z7</strain>
    </source>
</reference>
<dbReference type="OrthoDB" id="1111222at2"/>
<dbReference type="Pfam" id="PF14258">
    <property type="entry name" value="DUF4350"/>
    <property type="match status" value="1"/>
</dbReference>
<sequence length="403" mass="46789">MTKSSKILIVIIIVAIGILTFIEASEPEPVNWYPSYAKTDKIPLGSFVSYNLIKESFDIEGLQDINQPPYEFLNDNDSISGTYFFVNGSINFDKNELNTLLKWVENGNTLFVSAKTIENRLLDTLNIETDNLISIDNISTKPLVELVNKELKTPSPFLYDQDIYNPYFNELDTINATILGVTQLYNDTLKVKDPKVNYIQQSFGKGKILLHTFPEAFGNYFMLTDKNYQYSQNLLAYINPNQKILWDNYYKSGKTFYTSPLFLLLNNRYLKWAYYFVLIGVVLFVIFEGKRKQRSIPIIEPLKNQTLSFTKTISGMYFEKGKHKEIATKQNLLFLDYVRNVLRIPTNELNEKTIIDIASRSNNSIEDTKILFKYFDELNKKVKIEKEDVLKLYELINTFKSQS</sequence>
<feature type="domain" description="DUF4350" evidence="2">
    <location>
        <begin position="42"/>
        <end position="235"/>
    </location>
</feature>
<proteinExistence type="predicted"/>
<evidence type="ECO:0000256" key="1">
    <source>
        <dbReference type="SAM" id="Phobius"/>
    </source>
</evidence>
<evidence type="ECO:0000313" key="3">
    <source>
        <dbReference type="EMBL" id="EZH74220.1"/>
    </source>
</evidence>
<dbReference type="InterPro" id="IPR025646">
    <property type="entry name" value="DUF4350"/>
</dbReference>
<keyword evidence="1" id="KW-1133">Transmembrane helix</keyword>
<accession>A0A023BW72</accession>
<dbReference type="EMBL" id="AQRA01000004">
    <property type="protein sequence ID" value="EZH74220.1"/>
    <property type="molecule type" value="Genomic_DNA"/>
</dbReference>
<protein>
    <recommendedName>
        <fullName evidence="2">DUF4350 domain-containing protein</fullName>
    </recommendedName>
</protein>
<dbReference type="STRING" id="1317122.ATO12_15250"/>
<organism evidence="3 4">
    <name type="scientific">Aquimarina atlantica</name>
    <dbReference type="NCBI Taxonomy" id="1317122"/>
    <lineage>
        <taxon>Bacteria</taxon>
        <taxon>Pseudomonadati</taxon>
        <taxon>Bacteroidota</taxon>
        <taxon>Flavobacteriia</taxon>
        <taxon>Flavobacteriales</taxon>
        <taxon>Flavobacteriaceae</taxon>
        <taxon>Aquimarina</taxon>
    </lineage>
</organism>